<dbReference type="Pfam" id="PF01130">
    <property type="entry name" value="CD36"/>
    <property type="match status" value="1"/>
</dbReference>
<gene>
    <name evidence="10" type="primary">CD36</name>
</gene>
<dbReference type="AlphaFoldDB" id="A0A3Q2XMR4"/>
<organism evidence="10 11">
    <name type="scientific">Hippocampus comes</name>
    <name type="common">Tiger tail seahorse</name>
    <dbReference type="NCBI Taxonomy" id="109280"/>
    <lineage>
        <taxon>Eukaryota</taxon>
        <taxon>Metazoa</taxon>
        <taxon>Chordata</taxon>
        <taxon>Craniata</taxon>
        <taxon>Vertebrata</taxon>
        <taxon>Euteleostomi</taxon>
        <taxon>Actinopterygii</taxon>
        <taxon>Neopterygii</taxon>
        <taxon>Teleostei</taxon>
        <taxon>Neoteleostei</taxon>
        <taxon>Acanthomorphata</taxon>
        <taxon>Syngnathiaria</taxon>
        <taxon>Syngnathiformes</taxon>
        <taxon>Syngnathoidei</taxon>
        <taxon>Syngnathidae</taxon>
        <taxon>Hippocampus</taxon>
    </lineage>
</organism>
<evidence type="ECO:0000313" key="11">
    <source>
        <dbReference type="Proteomes" id="UP000264820"/>
    </source>
</evidence>
<comment type="similarity">
    <text evidence="2">Belongs to the CD36 family.</text>
</comment>
<keyword evidence="4" id="KW-0812">Transmembrane</keyword>
<protein>
    <submittedName>
        <fullName evidence="10">CD36 molecule (CD36 blood group)</fullName>
    </submittedName>
</protein>
<evidence type="ECO:0000256" key="7">
    <source>
        <dbReference type="ARBA" id="ARBA00023157"/>
    </source>
</evidence>
<evidence type="ECO:0000313" key="10">
    <source>
        <dbReference type="Ensembl" id="ENSHCOP00000005960.1"/>
    </source>
</evidence>
<evidence type="ECO:0000256" key="2">
    <source>
        <dbReference type="ARBA" id="ARBA00010532"/>
    </source>
</evidence>
<evidence type="ECO:0000256" key="3">
    <source>
        <dbReference type="ARBA" id="ARBA00022475"/>
    </source>
</evidence>
<dbReference type="PRINTS" id="PR01610">
    <property type="entry name" value="CD36ANTIGEN"/>
</dbReference>
<dbReference type="InterPro" id="IPR002159">
    <property type="entry name" value="CD36_fam"/>
</dbReference>
<keyword evidence="8" id="KW-0675">Receptor</keyword>
<evidence type="ECO:0000256" key="8">
    <source>
        <dbReference type="ARBA" id="ARBA00023170"/>
    </source>
</evidence>
<keyword evidence="3" id="KW-1003">Cell membrane</keyword>
<evidence type="ECO:0000256" key="9">
    <source>
        <dbReference type="ARBA" id="ARBA00023180"/>
    </source>
</evidence>
<evidence type="ECO:0000256" key="1">
    <source>
        <dbReference type="ARBA" id="ARBA00004651"/>
    </source>
</evidence>
<keyword evidence="7" id="KW-1015">Disulfide bond</keyword>
<name>A0A3Q2XMR4_HIPCM</name>
<dbReference type="Proteomes" id="UP000264820">
    <property type="component" value="Unplaced"/>
</dbReference>
<accession>A0A3Q2XMR4</accession>
<dbReference type="InterPro" id="IPR005428">
    <property type="entry name" value="CD36/SCARB1/SNMP1"/>
</dbReference>
<reference evidence="10" key="1">
    <citation type="submission" date="2025-08" db="UniProtKB">
        <authorList>
            <consortium name="Ensembl"/>
        </authorList>
    </citation>
    <scope>IDENTIFICATION</scope>
</reference>
<dbReference type="Ensembl" id="ENSHCOT00000004480.1">
    <property type="protein sequence ID" value="ENSHCOP00000005960.1"/>
    <property type="gene ID" value="ENSHCOG00000007696.1"/>
</dbReference>
<keyword evidence="6" id="KW-0472">Membrane</keyword>
<keyword evidence="11" id="KW-1185">Reference proteome</keyword>
<evidence type="ECO:0000256" key="4">
    <source>
        <dbReference type="ARBA" id="ARBA00022692"/>
    </source>
</evidence>
<proteinExistence type="inferred from homology"/>
<keyword evidence="9" id="KW-0325">Glycoprotein</keyword>
<reference evidence="10" key="2">
    <citation type="submission" date="2025-09" db="UniProtKB">
        <authorList>
            <consortium name="Ensembl"/>
        </authorList>
    </citation>
    <scope>IDENTIFICATION</scope>
</reference>
<dbReference type="GO" id="GO:0005886">
    <property type="term" value="C:plasma membrane"/>
    <property type="evidence" value="ECO:0007669"/>
    <property type="project" value="UniProtKB-SubCell"/>
</dbReference>
<evidence type="ECO:0000256" key="6">
    <source>
        <dbReference type="ARBA" id="ARBA00023136"/>
    </source>
</evidence>
<comment type="subcellular location">
    <subcellularLocation>
        <location evidence="1">Cell membrane</location>
        <topology evidence="1">Multi-pass membrane protein</topology>
    </subcellularLocation>
</comment>
<dbReference type="GeneTree" id="ENSGT00940000153372"/>
<sequence length="98" mass="10817">MGCCNRRCALLTGAVVGAAVALLGGILIPVGNNLIEETVLEKKKTKMSATICASNWLSPGGAVYRQFWFFNVQNAREVIPSYCIYTEEERVFTLNKRT</sequence>
<keyword evidence="5" id="KW-1133">Transmembrane helix</keyword>
<evidence type="ECO:0000256" key="5">
    <source>
        <dbReference type="ARBA" id="ARBA00022989"/>
    </source>
</evidence>